<dbReference type="Pfam" id="PF00069">
    <property type="entry name" value="Pkinase"/>
    <property type="match status" value="1"/>
</dbReference>
<evidence type="ECO:0000256" key="3">
    <source>
        <dbReference type="SAM" id="Phobius"/>
    </source>
</evidence>
<keyword evidence="6" id="KW-1185">Reference proteome</keyword>
<dbReference type="Gene3D" id="1.10.510.10">
    <property type="entry name" value="Transferase(Phosphotransferase) domain 1"/>
    <property type="match status" value="1"/>
</dbReference>
<dbReference type="EMBL" id="BSDT01000001">
    <property type="protein sequence ID" value="GLI41034.1"/>
    <property type="molecule type" value="Genomic_DNA"/>
</dbReference>
<evidence type="ECO:0000259" key="4">
    <source>
        <dbReference type="PROSITE" id="PS50011"/>
    </source>
</evidence>
<feature type="transmembrane region" description="Helical" evidence="3">
    <location>
        <begin position="289"/>
        <end position="311"/>
    </location>
</feature>
<dbReference type="Proteomes" id="UP001144313">
    <property type="component" value="Unassembled WGS sequence"/>
</dbReference>
<sequence length="504" mass="52233">MTTAEVPSVGDLLAERYRLEEHVGGANGYRQLWRGVDVLLHRSVAVVLRSPGGEDAAPTMTAAVAASRAHVDSMVDVYDAVDEGRFAYVVREWVNGSSLRGVLEKQTLESAHALELVASVADAVAALHEGGVTHADLHPGTILLSEDDRVMVTEPRNEPGNTQVEDVRALGATLYACLTGTWPRVVPAENTGLADAATDEWGRVLDVDKVVPGLPAALAKLTADLLDHSQTPPSAAELAVDLRRLAETGGAAPAAAAATPTSVLGSINLGRRSSSSGSADAPPAGMKRLAMVAAVIAAVIFAGVVTSAVVFGGDNDDPVGAEDQVTGEDTGADTTDAEGESPATAAPTEVALTGDSVRVVDPPTGDRDQTEGVENVIDDNASTGWTTNTYRGDANFGNLKPGMGILIDLGEEQEVASVRVQMTSAGATVGLLGGAEDPGDSSDGDQAIVDDFSVLAEQVPDADTNIELKASGEKVRYIVVWVTELPQVSDGYKITISDINVFVR</sequence>
<feature type="domain" description="Protein kinase" evidence="4">
    <location>
        <begin position="18"/>
        <end position="269"/>
    </location>
</feature>
<dbReference type="InterPro" id="IPR008979">
    <property type="entry name" value="Galactose-bd-like_sf"/>
</dbReference>
<feature type="region of interest" description="Disordered" evidence="2">
    <location>
        <begin position="319"/>
        <end position="348"/>
    </location>
</feature>
<comment type="caution">
    <text evidence="5">The sequence shown here is derived from an EMBL/GenBank/DDBJ whole genome shotgun (WGS) entry which is preliminary data.</text>
</comment>
<dbReference type="GO" id="GO:0004672">
    <property type="term" value="F:protein kinase activity"/>
    <property type="evidence" value="ECO:0007669"/>
    <property type="project" value="InterPro"/>
</dbReference>
<dbReference type="Gene3D" id="2.60.120.260">
    <property type="entry name" value="Galactose-binding domain-like"/>
    <property type="match status" value="1"/>
</dbReference>
<evidence type="ECO:0000256" key="1">
    <source>
        <dbReference type="ARBA" id="ARBA00023170"/>
    </source>
</evidence>
<proteinExistence type="predicted"/>
<dbReference type="AlphaFoldDB" id="A0A9W6G653"/>
<dbReference type="GO" id="GO:0005524">
    <property type="term" value="F:ATP binding"/>
    <property type="evidence" value="ECO:0007669"/>
    <property type="project" value="InterPro"/>
</dbReference>
<organism evidence="5 6">
    <name type="scientific">Glycomyces algeriensis</name>
    <dbReference type="NCBI Taxonomy" id="256037"/>
    <lineage>
        <taxon>Bacteria</taxon>
        <taxon>Bacillati</taxon>
        <taxon>Actinomycetota</taxon>
        <taxon>Actinomycetes</taxon>
        <taxon>Glycomycetales</taxon>
        <taxon>Glycomycetaceae</taxon>
        <taxon>Glycomyces</taxon>
    </lineage>
</organism>
<accession>A0A9W6G653</accession>
<keyword evidence="3" id="KW-0812">Transmembrane</keyword>
<name>A0A9W6G653_9ACTN</name>
<dbReference type="RefSeq" id="WP_270119006.1">
    <property type="nucleotide sequence ID" value="NZ_BAAAOL010000011.1"/>
</dbReference>
<evidence type="ECO:0000313" key="5">
    <source>
        <dbReference type="EMBL" id="GLI41034.1"/>
    </source>
</evidence>
<gene>
    <name evidence="5" type="ORF">GALLR39Z86_08840</name>
</gene>
<dbReference type="SUPFAM" id="SSF56112">
    <property type="entry name" value="Protein kinase-like (PK-like)"/>
    <property type="match status" value="1"/>
</dbReference>
<reference evidence="5" key="1">
    <citation type="submission" date="2022-12" db="EMBL/GenBank/DDBJ databases">
        <title>Reference genome sequencing for broad-spectrum identification of bacterial and archaeal isolates by mass spectrometry.</title>
        <authorList>
            <person name="Sekiguchi Y."/>
            <person name="Tourlousse D.M."/>
        </authorList>
    </citation>
    <scope>NUCLEOTIDE SEQUENCE</scope>
    <source>
        <strain evidence="5">LLR39Z86</strain>
    </source>
</reference>
<keyword evidence="3" id="KW-0472">Membrane</keyword>
<keyword evidence="3" id="KW-1133">Transmembrane helix</keyword>
<dbReference type="SUPFAM" id="SSF49785">
    <property type="entry name" value="Galactose-binding domain-like"/>
    <property type="match status" value="1"/>
</dbReference>
<dbReference type="InterPro" id="IPR011009">
    <property type="entry name" value="Kinase-like_dom_sf"/>
</dbReference>
<keyword evidence="1" id="KW-0675">Receptor</keyword>
<dbReference type="PROSITE" id="PS50011">
    <property type="entry name" value="PROTEIN_KINASE_DOM"/>
    <property type="match status" value="1"/>
</dbReference>
<protein>
    <recommendedName>
        <fullName evidence="4">Protein kinase domain-containing protein</fullName>
    </recommendedName>
</protein>
<dbReference type="CDD" id="cd13973">
    <property type="entry name" value="PK_MviN-like"/>
    <property type="match status" value="1"/>
</dbReference>
<dbReference type="InterPro" id="IPR000719">
    <property type="entry name" value="Prot_kinase_dom"/>
</dbReference>
<dbReference type="Gene3D" id="3.30.200.20">
    <property type="entry name" value="Phosphorylase Kinase, domain 1"/>
    <property type="match status" value="1"/>
</dbReference>
<evidence type="ECO:0000256" key="2">
    <source>
        <dbReference type="SAM" id="MobiDB-lite"/>
    </source>
</evidence>
<evidence type="ECO:0000313" key="6">
    <source>
        <dbReference type="Proteomes" id="UP001144313"/>
    </source>
</evidence>
<dbReference type="SMART" id="SM00220">
    <property type="entry name" value="S_TKc"/>
    <property type="match status" value="1"/>
</dbReference>